<dbReference type="InterPro" id="IPR013783">
    <property type="entry name" value="Ig-like_fold"/>
</dbReference>
<feature type="non-terminal residue" evidence="4">
    <location>
        <position position="1"/>
    </location>
</feature>
<protein>
    <recommendedName>
        <fullName evidence="3">Glycoside hydrolase family 2 immunoglobulin-like beta-sandwich domain-containing protein</fullName>
    </recommendedName>
</protein>
<dbReference type="PANTHER" id="PTHR42732:SF1">
    <property type="entry name" value="BETA-MANNOSIDASE"/>
    <property type="match status" value="1"/>
</dbReference>
<dbReference type="InterPro" id="IPR036156">
    <property type="entry name" value="Beta-gal/glucu_dom_sf"/>
</dbReference>
<keyword evidence="2" id="KW-0472">Membrane</keyword>
<dbReference type="Gene3D" id="3.20.20.80">
    <property type="entry name" value="Glycosidases"/>
    <property type="match status" value="1"/>
</dbReference>
<dbReference type="SUPFAM" id="SSF49303">
    <property type="entry name" value="beta-Galactosidase/glucuronidase domain"/>
    <property type="match status" value="1"/>
</dbReference>
<evidence type="ECO:0000313" key="5">
    <source>
        <dbReference type="Proteomes" id="UP001221924"/>
    </source>
</evidence>
<dbReference type="PANTHER" id="PTHR42732">
    <property type="entry name" value="BETA-GALACTOSIDASE"/>
    <property type="match status" value="1"/>
</dbReference>
<keyword evidence="2" id="KW-1133">Transmembrane helix</keyword>
<evidence type="ECO:0000256" key="1">
    <source>
        <dbReference type="ARBA" id="ARBA00007401"/>
    </source>
</evidence>
<dbReference type="GO" id="GO:0005975">
    <property type="term" value="P:carbohydrate metabolic process"/>
    <property type="evidence" value="ECO:0007669"/>
    <property type="project" value="InterPro"/>
</dbReference>
<evidence type="ECO:0000259" key="3">
    <source>
        <dbReference type="Pfam" id="PF00703"/>
    </source>
</evidence>
<dbReference type="InterPro" id="IPR051913">
    <property type="entry name" value="GH2_Domain-Containing"/>
</dbReference>
<comment type="similarity">
    <text evidence="1">Belongs to the glycosyl hydrolase 2 family.</text>
</comment>
<dbReference type="SUPFAM" id="SSF51445">
    <property type="entry name" value="(Trans)glycosidases"/>
    <property type="match status" value="1"/>
</dbReference>
<sequence length="98" mass="10758">PIALQSAIQLDLSPYPFLFAVTVAASMCFASPQLWSTDTPYLYRVVNRLLQDNKIIDEECISIGIRNIAFSAETGFQLNGKSMKLKGGCIHHDNGLLG</sequence>
<accession>A0AAW6MDP4</accession>
<feature type="domain" description="Glycoside hydrolase family 2 immunoglobulin-like beta-sandwich" evidence="3">
    <location>
        <begin position="26"/>
        <end position="66"/>
    </location>
</feature>
<dbReference type="Proteomes" id="UP001221924">
    <property type="component" value="Unassembled WGS sequence"/>
</dbReference>
<dbReference type="InterPro" id="IPR006102">
    <property type="entry name" value="Ig-like_GH2"/>
</dbReference>
<feature type="transmembrane region" description="Helical" evidence="2">
    <location>
        <begin position="15"/>
        <end position="35"/>
    </location>
</feature>
<dbReference type="GO" id="GO:0004553">
    <property type="term" value="F:hydrolase activity, hydrolyzing O-glycosyl compounds"/>
    <property type="evidence" value="ECO:0007669"/>
    <property type="project" value="InterPro"/>
</dbReference>
<feature type="non-terminal residue" evidence="4">
    <location>
        <position position="98"/>
    </location>
</feature>
<dbReference type="EMBL" id="JARFID010000866">
    <property type="protein sequence ID" value="MDE8698207.1"/>
    <property type="molecule type" value="Genomic_DNA"/>
</dbReference>
<name>A0AAW6MDP4_9BACE</name>
<dbReference type="AlphaFoldDB" id="A0AAW6MDP4"/>
<dbReference type="Gene3D" id="2.60.40.10">
    <property type="entry name" value="Immunoglobulins"/>
    <property type="match status" value="1"/>
</dbReference>
<reference evidence="4" key="1">
    <citation type="submission" date="2023-03" db="EMBL/GenBank/DDBJ databases">
        <title>DFI Biobank Strains.</title>
        <authorList>
            <person name="Mostad J."/>
            <person name="Paddock L."/>
            <person name="Medina S."/>
            <person name="Waligurski E."/>
            <person name="Barat B."/>
            <person name="Smith R."/>
            <person name="Burgo V."/>
            <person name="Metcalfe C."/>
            <person name="Woodson C."/>
            <person name="Sundararajan A."/>
            <person name="Ramaswamy R."/>
            <person name="Lin H."/>
            <person name="Pamer E.G."/>
        </authorList>
    </citation>
    <scope>NUCLEOTIDE SEQUENCE</scope>
    <source>
        <strain evidence="4">DFI.9.5</strain>
    </source>
</reference>
<organism evidence="4 5">
    <name type="scientific">Bacteroides cellulosilyticus</name>
    <dbReference type="NCBI Taxonomy" id="246787"/>
    <lineage>
        <taxon>Bacteria</taxon>
        <taxon>Pseudomonadati</taxon>
        <taxon>Bacteroidota</taxon>
        <taxon>Bacteroidia</taxon>
        <taxon>Bacteroidales</taxon>
        <taxon>Bacteroidaceae</taxon>
        <taxon>Bacteroides</taxon>
    </lineage>
</organism>
<gene>
    <name evidence="4" type="ORF">PZH42_30045</name>
</gene>
<proteinExistence type="inferred from homology"/>
<dbReference type="Pfam" id="PF00703">
    <property type="entry name" value="Glyco_hydro_2"/>
    <property type="match status" value="1"/>
</dbReference>
<evidence type="ECO:0000313" key="4">
    <source>
        <dbReference type="EMBL" id="MDE8698207.1"/>
    </source>
</evidence>
<comment type="caution">
    <text evidence="4">The sequence shown here is derived from an EMBL/GenBank/DDBJ whole genome shotgun (WGS) entry which is preliminary data.</text>
</comment>
<evidence type="ECO:0000256" key="2">
    <source>
        <dbReference type="SAM" id="Phobius"/>
    </source>
</evidence>
<dbReference type="InterPro" id="IPR017853">
    <property type="entry name" value="GH"/>
</dbReference>
<keyword evidence="2" id="KW-0812">Transmembrane</keyword>
<dbReference type="RefSeq" id="WP_275203136.1">
    <property type="nucleotide sequence ID" value="NZ_JARFID010000866.1"/>
</dbReference>